<sequence>MRCCCLPLIPYLLGFGSLVAGLACGGAGLLVAGGLTARFTGKAVWWAASRQLLFGAATVAATYLVGFLVGLLIAAVL</sequence>
<dbReference type="InterPro" id="IPR008217">
    <property type="entry name" value="Ccc1_fam"/>
</dbReference>
<feature type="transmembrane region" description="Helical" evidence="5">
    <location>
        <begin position="52"/>
        <end position="76"/>
    </location>
</feature>
<gene>
    <name evidence="6" type="ORF">LAUMK13_03467</name>
</gene>
<keyword evidence="4 5" id="KW-0472">Membrane</keyword>
<keyword evidence="2 5" id="KW-0812">Transmembrane</keyword>
<feature type="transmembrane region" description="Helical" evidence="5">
    <location>
        <begin position="12"/>
        <end position="32"/>
    </location>
</feature>
<evidence type="ECO:0000256" key="2">
    <source>
        <dbReference type="ARBA" id="ARBA00022692"/>
    </source>
</evidence>
<dbReference type="GO" id="GO:0005384">
    <property type="term" value="F:manganese ion transmembrane transporter activity"/>
    <property type="evidence" value="ECO:0007669"/>
    <property type="project" value="InterPro"/>
</dbReference>
<reference evidence="6 7" key="1">
    <citation type="submission" date="2018-09" db="EMBL/GenBank/DDBJ databases">
        <authorList>
            <person name="Tagini F."/>
        </authorList>
    </citation>
    <scope>NUCLEOTIDE SEQUENCE [LARGE SCALE GENOMIC DNA]</scope>
    <source>
        <strain evidence="6 7">MK13</strain>
    </source>
</reference>
<evidence type="ECO:0000256" key="4">
    <source>
        <dbReference type="ARBA" id="ARBA00023136"/>
    </source>
</evidence>
<evidence type="ECO:0000256" key="1">
    <source>
        <dbReference type="ARBA" id="ARBA00004127"/>
    </source>
</evidence>
<accession>A0A498QA67</accession>
<dbReference type="AlphaFoldDB" id="A0A498QA67"/>
<evidence type="ECO:0000256" key="3">
    <source>
        <dbReference type="ARBA" id="ARBA00022989"/>
    </source>
</evidence>
<dbReference type="Proteomes" id="UP000267289">
    <property type="component" value="Unassembled WGS sequence"/>
</dbReference>
<proteinExistence type="predicted"/>
<dbReference type="Pfam" id="PF01988">
    <property type="entry name" value="VIT1"/>
    <property type="match status" value="1"/>
</dbReference>
<dbReference type="GO" id="GO:0030026">
    <property type="term" value="P:intracellular manganese ion homeostasis"/>
    <property type="evidence" value="ECO:0007669"/>
    <property type="project" value="InterPro"/>
</dbReference>
<organism evidence="6 7">
    <name type="scientific">Mycobacterium innocens</name>
    <dbReference type="NCBI Taxonomy" id="2341083"/>
    <lineage>
        <taxon>Bacteria</taxon>
        <taxon>Bacillati</taxon>
        <taxon>Actinomycetota</taxon>
        <taxon>Actinomycetes</taxon>
        <taxon>Mycobacteriales</taxon>
        <taxon>Mycobacteriaceae</taxon>
        <taxon>Mycobacterium</taxon>
    </lineage>
</organism>
<name>A0A498QA67_9MYCO</name>
<comment type="subcellular location">
    <subcellularLocation>
        <location evidence="1">Endomembrane system</location>
        <topology evidence="1">Multi-pass membrane protein</topology>
    </subcellularLocation>
</comment>
<evidence type="ECO:0000313" key="6">
    <source>
        <dbReference type="EMBL" id="VBA41255.1"/>
    </source>
</evidence>
<keyword evidence="7" id="KW-1185">Reference proteome</keyword>
<dbReference type="EMBL" id="UPHQ01000177">
    <property type="protein sequence ID" value="VBA41255.1"/>
    <property type="molecule type" value="Genomic_DNA"/>
</dbReference>
<dbReference type="PROSITE" id="PS51257">
    <property type="entry name" value="PROKAR_LIPOPROTEIN"/>
    <property type="match status" value="1"/>
</dbReference>
<protein>
    <submittedName>
        <fullName evidence="6">Uncharacterized protein</fullName>
    </submittedName>
</protein>
<evidence type="ECO:0000313" key="7">
    <source>
        <dbReference type="Proteomes" id="UP000267289"/>
    </source>
</evidence>
<evidence type="ECO:0000256" key="5">
    <source>
        <dbReference type="SAM" id="Phobius"/>
    </source>
</evidence>
<keyword evidence="3 5" id="KW-1133">Transmembrane helix</keyword>
<dbReference type="GO" id="GO:0012505">
    <property type="term" value="C:endomembrane system"/>
    <property type="evidence" value="ECO:0007669"/>
    <property type="project" value="UniProtKB-SubCell"/>
</dbReference>